<evidence type="ECO:0008006" key="4">
    <source>
        <dbReference type="Google" id="ProtNLM"/>
    </source>
</evidence>
<dbReference type="Proteomes" id="UP000030746">
    <property type="component" value="Unassembled WGS sequence"/>
</dbReference>
<gene>
    <name evidence="2" type="ORF">LOTGIDRAFT_64820</name>
</gene>
<dbReference type="HOGENOM" id="CLU_032487_4_2_1"/>
<dbReference type="OrthoDB" id="247542at2759"/>
<dbReference type="GO" id="GO:0047372">
    <property type="term" value="F:monoacylglycerol lipase activity"/>
    <property type="evidence" value="ECO:0007669"/>
    <property type="project" value="TreeGrafter"/>
</dbReference>
<evidence type="ECO:0000313" key="3">
    <source>
        <dbReference type="Proteomes" id="UP000030746"/>
    </source>
</evidence>
<proteinExistence type="inferred from homology"/>
<comment type="similarity">
    <text evidence="1">Belongs to the AB hydrolase superfamily. AB hydrolase 4 family.</text>
</comment>
<dbReference type="EMBL" id="KB201305">
    <property type="protein sequence ID" value="ESO97429.1"/>
    <property type="molecule type" value="Genomic_DNA"/>
</dbReference>
<keyword evidence="3" id="KW-1185">Reference proteome</keyword>
<feature type="non-terminal residue" evidence="2">
    <location>
        <position position="303"/>
    </location>
</feature>
<dbReference type="InterPro" id="IPR012020">
    <property type="entry name" value="ABHD4"/>
</dbReference>
<dbReference type="PIRSF" id="PIRSF005211">
    <property type="entry name" value="Ab_hydro_YheT"/>
    <property type="match status" value="1"/>
</dbReference>
<dbReference type="InterPro" id="IPR029058">
    <property type="entry name" value="AB_hydrolase_fold"/>
</dbReference>
<protein>
    <recommendedName>
        <fullName evidence="4">AB hydrolase-1 domain-containing protein</fullName>
    </recommendedName>
</protein>
<dbReference type="PANTHER" id="PTHR10794:SF93">
    <property type="entry name" value="SERINE AMINOPEPTIDASE S33 DOMAIN-CONTAINING PROTEIN"/>
    <property type="match status" value="1"/>
</dbReference>
<sequence length="303" mass="34375">HVQTILGFMPGISRENQLSKKYLQMEDYGIVSISEVVNISTISDSAPIVMVLPDYTGSRRLVEGIFEEVITNHYRPILFQGRGQGGNKLTTAKLLNYGDPSDLREVIQYLKYTYPNVIISVVGIGSGADLLMSYCGEYGSSSYLQSAVCISSTFDSETVYSEKIPKFYEILYLSYFKSVISRYFKTFSRILDMRHVLKTWSVNQFTEQFYCKLSGVTNTEEFWEDNSPLRDVDEISTPVLCINSLDDPMCSNDVIPFDLFTSSHYMFLLTTDYGGHAGFVDGPFSKSWIAKSTIEYLKTLLEF</sequence>
<dbReference type="OMA" id="FENGLCW"/>
<dbReference type="InterPro" id="IPR050960">
    <property type="entry name" value="AB_hydrolase_4_sf"/>
</dbReference>
<dbReference type="GO" id="GO:0034338">
    <property type="term" value="F:short-chain carboxylesterase activity"/>
    <property type="evidence" value="ECO:0007669"/>
    <property type="project" value="TreeGrafter"/>
</dbReference>
<dbReference type="AlphaFoldDB" id="V4C6Z2"/>
<dbReference type="SUPFAM" id="SSF53474">
    <property type="entry name" value="alpha/beta-Hydrolases"/>
    <property type="match status" value="1"/>
</dbReference>
<evidence type="ECO:0000256" key="1">
    <source>
        <dbReference type="ARBA" id="ARBA00010884"/>
    </source>
</evidence>
<reference evidence="2 3" key="1">
    <citation type="journal article" date="2013" name="Nature">
        <title>Insights into bilaterian evolution from three spiralian genomes.</title>
        <authorList>
            <person name="Simakov O."/>
            <person name="Marletaz F."/>
            <person name="Cho S.J."/>
            <person name="Edsinger-Gonzales E."/>
            <person name="Havlak P."/>
            <person name="Hellsten U."/>
            <person name="Kuo D.H."/>
            <person name="Larsson T."/>
            <person name="Lv J."/>
            <person name="Arendt D."/>
            <person name="Savage R."/>
            <person name="Osoegawa K."/>
            <person name="de Jong P."/>
            <person name="Grimwood J."/>
            <person name="Chapman J.A."/>
            <person name="Shapiro H."/>
            <person name="Aerts A."/>
            <person name="Otillar R.P."/>
            <person name="Terry A.Y."/>
            <person name="Boore J.L."/>
            <person name="Grigoriev I.V."/>
            <person name="Lindberg D.R."/>
            <person name="Seaver E.C."/>
            <person name="Weisblat D.A."/>
            <person name="Putnam N.H."/>
            <person name="Rokhsar D.S."/>
        </authorList>
    </citation>
    <scope>NUCLEOTIDE SEQUENCE [LARGE SCALE GENOMIC DNA]</scope>
</reference>
<organism evidence="2 3">
    <name type="scientific">Lottia gigantea</name>
    <name type="common">Giant owl limpet</name>
    <dbReference type="NCBI Taxonomy" id="225164"/>
    <lineage>
        <taxon>Eukaryota</taxon>
        <taxon>Metazoa</taxon>
        <taxon>Spiralia</taxon>
        <taxon>Lophotrochozoa</taxon>
        <taxon>Mollusca</taxon>
        <taxon>Gastropoda</taxon>
        <taxon>Patellogastropoda</taxon>
        <taxon>Lottioidea</taxon>
        <taxon>Lottiidae</taxon>
        <taxon>Lottia</taxon>
    </lineage>
</organism>
<dbReference type="Gene3D" id="3.40.50.1820">
    <property type="entry name" value="alpha/beta hydrolase"/>
    <property type="match status" value="1"/>
</dbReference>
<evidence type="ECO:0000313" key="2">
    <source>
        <dbReference type="EMBL" id="ESO97429.1"/>
    </source>
</evidence>
<dbReference type="GeneID" id="20251718"/>
<name>V4C6Z2_LOTGI</name>
<dbReference type="KEGG" id="lgi:LOTGIDRAFT_64820"/>
<dbReference type="CTD" id="20251718"/>
<dbReference type="PANTHER" id="PTHR10794">
    <property type="entry name" value="ABHYDROLASE DOMAIN-CONTAINING PROTEIN"/>
    <property type="match status" value="1"/>
</dbReference>
<feature type="non-terminal residue" evidence="2">
    <location>
        <position position="1"/>
    </location>
</feature>
<accession>V4C6Z2</accession>
<dbReference type="RefSeq" id="XP_009051832.1">
    <property type="nucleotide sequence ID" value="XM_009053584.1"/>
</dbReference>